<feature type="transmembrane region" description="Helical" evidence="5">
    <location>
        <begin position="87"/>
        <end position="105"/>
    </location>
</feature>
<dbReference type="Pfam" id="PF07690">
    <property type="entry name" value="MFS_1"/>
    <property type="match status" value="1"/>
</dbReference>
<feature type="transmembrane region" description="Helical" evidence="5">
    <location>
        <begin position="117"/>
        <end position="136"/>
    </location>
</feature>
<feature type="transmembrane region" description="Helical" evidence="5">
    <location>
        <begin position="142"/>
        <end position="163"/>
    </location>
</feature>
<dbReference type="Gene3D" id="1.20.1720.10">
    <property type="entry name" value="Multidrug resistance protein D"/>
    <property type="match status" value="1"/>
</dbReference>
<feature type="transmembrane region" description="Helical" evidence="5">
    <location>
        <begin position="51"/>
        <end position="75"/>
    </location>
</feature>
<feature type="transmembrane region" description="Helical" evidence="5">
    <location>
        <begin position="362"/>
        <end position="379"/>
    </location>
</feature>
<feature type="transmembrane region" description="Helical" evidence="5">
    <location>
        <begin position="316"/>
        <end position="342"/>
    </location>
</feature>
<feature type="domain" description="Major facilitator superfamily (MFS) profile" evidence="6">
    <location>
        <begin position="52"/>
        <end position="546"/>
    </location>
</feature>
<keyword evidence="2 5" id="KW-0812">Transmembrane</keyword>
<feature type="transmembrane region" description="Helical" evidence="5">
    <location>
        <begin position="455"/>
        <end position="474"/>
    </location>
</feature>
<evidence type="ECO:0000313" key="7">
    <source>
        <dbReference type="EMBL" id="KAF2690332.1"/>
    </source>
</evidence>
<dbReference type="PANTHER" id="PTHR23501">
    <property type="entry name" value="MAJOR FACILITATOR SUPERFAMILY"/>
    <property type="match status" value="1"/>
</dbReference>
<dbReference type="EMBL" id="MU005571">
    <property type="protein sequence ID" value="KAF2690332.1"/>
    <property type="molecule type" value="Genomic_DNA"/>
</dbReference>
<sequence length="550" mass="59949">MPEQMEQQPVTFQTSVLDMEKSAGIVEAQSELRLQEESEAPIFLEGKKLHLLTVGLCLSIFLVNFEISIVSTSLISITDDLKQFGRSSWIITGYLLTYTAFLVILAKLSDQLGRKTILIACLAVFTIFSGACGAAQTMDQLIVFRAFQGLGGSGVYSLVFIVIFEMVPAELYPKYSVLITALFAISYVTGPLCGGAITSSTTWRWVFLLNAPAGVVALIILLLCMPNNFPNHGRRIQKKPGLRTVDAIGASLMLASITLLITGFEEASNFSPWKSAQVLALILVSIPCILAFLFYERMVTIKDKTGPEPVFPWRFCVNRVVMGLFANAFLSGAIFTSCIIQIPLRFQAVNNESPWQAGLRLIPFAVAVPVGIALVAVACGKRRLPIIYMQFAGLVLQVLGLVFMSRITLGRISWKGQYGLQFLTGIGCGNSFGVTALMTNAIVEKRDLATSTAAIVQMRMLGGALVLALVTAVMNSNLKDTLVEVLSGEQLGQVFRTTEAIAGLVEPVKTAVQETFLKGYNMQLRILLGFAAAQLPFTLLMWEREPVKIA</sequence>
<dbReference type="AlphaFoldDB" id="A0A6G1JIG0"/>
<feature type="transmembrane region" description="Helical" evidence="5">
    <location>
        <begin position="245"/>
        <end position="264"/>
    </location>
</feature>
<feature type="transmembrane region" description="Helical" evidence="5">
    <location>
        <begin position="276"/>
        <end position="295"/>
    </location>
</feature>
<evidence type="ECO:0000256" key="5">
    <source>
        <dbReference type="SAM" id="Phobius"/>
    </source>
</evidence>
<keyword evidence="3 5" id="KW-1133">Transmembrane helix</keyword>
<evidence type="ECO:0000256" key="2">
    <source>
        <dbReference type="ARBA" id="ARBA00022692"/>
    </source>
</evidence>
<dbReference type="GO" id="GO:0005886">
    <property type="term" value="C:plasma membrane"/>
    <property type="evidence" value="ECO:0007669"/>
    <property type="project" value="TreeGrafter"/>
</dbReference>
<name>A0A6G1JIG0_9PLEO</name>
<dbReference type="InterPro" id="IPR020846">
    <property type="entry name" value="MFS_dom"/>
</dbReference>
<dbReference type="OrthoDB" id="440553at2759"/>
<dbReference type="InterPro" id="IPR005829">
    <property type="entry name" value="Sugar_transporter_CS"/>
</dbReference>
<reference evidence="7" key="1">
    <citation type="journal article" date="2020" name="Stud. Mycol.">
        <title>101 Dothideomycetes genomes: a test case for predicting lifestyles and emergence of pathogens.</title>
        <authorList>
            <person name="Haridas S."/>
            <person name="Albert R."/>
            <person name="Binder M."/>
            <person name="Bloem J."/>
            <person name="Labutti K."/>
            <person name="Salamov A."/>
            <person name="Andreopoulos B."/>
            <person name="Baker S."/>
            <person name="Barry K."/>
            <person name="Bills G."/>
            <person name="Bluhm B."/>
            <person name="Cannon C."/>
            <person name="Castanera R."/>
            <person name="Culley D."/>
            <person name="Daum C."/>
            <person name="Ezra D."/>
            <person name="Gonzalez J."/>
            <person name="Henrissat B."/>
            <person name="Kuo A."/>
            <person name="Liang C."/>
            <person name="Lipzen A."/>
            <person name="Lutzoni F."/>
            <person name="Magnuson J."/>
            <person name="Mondo S."/>
            <person name="Nolan M."/>
            <person name="Ohm R."/>
            <person name="Pangilinan J."/>
            <person name="Park H.-J."/>
            <person name="Ramirez L."/>
            <person name="Alfaro M."/>
            <person name="Sun H."/>
            <person name="Tritt A."/>
            <person name="Yoshinaga Y."/>
            <person name="Zwiers L.-H."/>
            <person name="Turgeon B."/>
            <person name="Goodwin S."/>
            <person name="Spatafora J."/>
            <person name="Crous P."/>
            <person name="Grigoriev I."/>
        </authorList>
    </citation>
    <scope>NUCLEOTIDE SEQUENCE</scope>
    <source>
        <strain evidence="7">CBS 122367</strain>
    </source>
</reference>
<keyword evidence="8" id="KW-1185">Reference proteome</keyword>
<protein>
    <submittedName>
        <fullName evidence="7">Putative multidrug resistance protein fnx1</fullName>
    </submittedName>
</protein>
<proteinExistence type="predicted"/>
<evidence type="ECO:0000256" key="3">
    <source>
        <dbReference type="ARBA" id="ARBA00022989"/>
    </source>
</evidence>
<dbReference type="PROSITE" id="PS00216">
    <property type="entry name" value="SUGAR_TRANSPORT_1"/>
    <property type="match status" value="1"/>
</dbReference>
<feature type="transmembrane region" description="Helical" evidence="5">
    <location>
        <begin position="386"/>
        <end position="407"/>
    </location>
</feature>
<evidence type="ECO:0000313" key="8">
    <source>
        <dbReference type="Proteomes" id="UP000799291"/>
    </source>
</evidence>
<organism evidence="7 8">
    <name type="scientific">Lentithecium fluviatile CBS 122367</name>
    <dbReference type="NCBI Taxonomy" id="1168545"/>
    <lineage>
        <taxon>Eukaryota</taxon>
        <taxon>Fungi</taxon>
        <taxon>Dikarya</taxon>
        <taxon>Ascomycota</taxon>
        <taxon>Pezizomycotina</taxon>
        <taxon>Dothideomycetes</taxon>
        <taxon>Pleosporomycetidae</taxon>
        <taxon>Pleosporales</taxon>
        <taxon>Massarineae</taxon>
        <taxon>Lentitheciaceae</taxon>
        <taxon>Lentithecium</taxon>
    </lineage>
</organism>
<dbReference type="InterPro" id="IPR011701">
    <property type="entry name" value="MFS"/>
</dbReference>
<dbReference type="Proteomes" id="UP000799291">
    <property type="component" value="Unassembled WGS sequence"/>
</dbReference>
<accession>A0A6G1JIG0</accession>
<keyword evidence="4 5" id="KW-0472">Membrane</keyword>
<gene>
    <name evidence="7" type="ORF">K458DRAFT_383449</name>
</gene>
<feature type="transmembrane region" description="Helical" evidence="5">
    <location>
        <begin position="175"/>
        <end position="197"/>
    </location>
</feature>
<evidence type="ECO:0000259" key="6">
    <source>
        <dbReference type="PROSITE" id="PS50850"/>
    </source>
</evidence>
<dbReference type="PROSITE" id="PS50850">
    <property type="entry name" value="MFS"/>
    <property type="match status" value="1"/>
</dbReference>
<dbReference type="PANTHER" id="PTHR23501:SF43">
    <property type="entry name" value="MULTIDRUG TRANSPORTER, PUTATIVE (AFU_ORTHOLOGUE AFUA_6G03040)-RELATED"/>
    <property type="match status" value="1"/>
</dbReference>
<evidence type="ECO:0000256" key="4">
    <source>
        <dbReference type="ARBA" id="ARBA00023136"/>
    </source>
</evidence>
<dbReference type="InterPro" id="IPR036259">
    <property type="entry name" value="MFS_trans_sf"/>
</dbReference>
<dbReference type="SUPFAM" id="SSF103473">
    <property type="entry name" value="MFS general substrate transporter"/>
    <property type="match status" value="1"/>
</dbReference>
<comment type="subcellular location">
    <subcellularLocation>
        <location evidence="1">Membrane</location>
        <topology evidence="1">Multi-pass membrane protein</topology>
    </subcellularLocation>
</comment>
<feature type="transmembrane region" description="Helical" evidence="5">
    <location>
        <begin position="419"/>
        <end position="443"/>
    </location>
</feature>
<dbReference type="GO" id="GO:0022857">
    <property type="term" value="F:transmembrane transporter activity"/>
    <property type="evidence" value="ECO:0007669"/>
    <property type="project" value="InterPro"/>
</dbReference>
<evidence type="ECO:0000256" key="1">
    <source>
        <dbReference type="ARBA" id="ARBA00004141"/>
    </source>
</evidence>
<feature type="transmembrane region" description="Helical" evidence="5">
    <location>
        <begin position="203"/>
        <end position="224"/>
    </location>
</feature>